<dbReference type="SUPFAM" id="SSF48452">
    <property type="entry name" value="TPR-like"/>
    <property type="match status" value="1"/>
</dbReference>
<dbReference type="SMART" id="SM00028">
    <property type="entry name" value="TPR"/>
    <property type="match status" value="5"/>
</dbReference>
<feature type="signal peptide" evidence="5">
    <location>
        <begin position="1"/>
        <end position="17"/>
    </location>
</feature>
<evidence type="ECO:0000256" key="1">
    <source>
        <dbReference type="ARBA" id="ARBA00022737"/>
    </source>
</evidence>
<feature type="repeat" description="TPR" evidence="3">
    <location>
        <begin position="96"/>
        <end position="129"/>
    </location>
</feature>
<dbReference type="PROSITE" id="PS50005">
    <property type="entry name" value="TPR"/>
    <property type="match status" value="3"/>
</dbReference>
<keyword evidence="4" id="KW-1133">Transmembrane helix</keyword>
<organism evidence="6 7">
    <name type="scientific">Candidatus Desulfatibia vada</name>
    <dbReference type="NCBI Taxonomy" id="2841696"/>
    <lineage>
        <taxon>Bacteria</taxon>
        <taxon>Pseudomonadati</taxon>
        <taxon>Thermodesulfobacteriota</taxon>
        <taxon>Desulfobacteria</taxon>
        <taxon>Desulfobacterales</taxon>
        <taxon>Desulfobacterales incertae sedis</taxon>
        <taxon>Candidatus Desulfatibia</taxon>
    </lineage>
</organism>
<feature type="repeat" description="TPR" evidence="3">
    <location>
        <begin position="167"/>
        <end position="200"/>
    </location>
</feature>
<evidence type="ECO:0000256" key="3">
    <source>
        <dbReference type="PROSITE-ProRule" id="PRU00339"/>
    </source>
</evidence>
<feature type="repeat" description="TPR" evidence="3">
    <location>
        <begin position="62"/>
        <end position="95"/>
    </location>
</feature>
<comment type="caution">
    <text evidence="6">The sequence shown here is derived from an EMBL/GenBank/DDBJ whole genome shotgun (WGS) entry which is preliminary data.</text>
</comment>
<dbReference type="Pfam" id="PF13181">
    <property type="entry name" value="TPR_8"/>
    <property type="match status" value="2"/>
</dbReference>
<dbReference type="PROSITE" id="PS50293">
    <property type="entry name" value="TPR_REGION"/>
    <property type="match status" value="1"/>
</dbReference>
<dbReference type="PANTHER" id="PTHR44858">
    <property type="entry name" value="TETRATRICOPEPTIDE REPEAT PROTEIN 6"/>
    <property type="match status" value="1"/>
</dbReference>
<sequence length="243" mass="27468">MKKLILSLLAVFLLASAPNVENNAQAYGDSAVDYFNLGMQSSMAYKKIECFTKALELNPRLALAYEKRGLFYYFQEKYDKVIEDYTRYIRLAPEKADAYRILGMAYLKTDNYDKAIVNFDSAINMAPEMSAAFSYRAEALRLSYQLEGAIQDATKAIALNGAPRTIADAYKTRGKVYQELGEENLADTDFKKSIELDPRLIFYRYFASSASLEGMRNAGLVGMIGIAFVLIFGFRLRAPRKDE</sequence>
<keyword evidence="4" id="KW-0472">Membrane</keyword>
<evidence type="ECO:0000256" key="2">
    <source>
        <dbReference type="ARBA" id="ARBA00022803"/>
    </source>
</evidence>
<dbReference type="Proteomes" id="UP000605201">
    <property type="component" value="Unassembled WGS sequence"/>
</dbReference>
<gene>
    <name evidence="6" type="ORF">H8D96_05255</name>
</gene>
<accession>A0A8J6NSP1</accession>
<evidence type="ECO:0000256" key="4">
    <source>
        <dbReference type="SAM" id="Phobius"/>
    </source>
</evidence>
<dbReference type="EMBL" id="JACNIG010000130">
    <property type="protein sequence ID" value="MBC8431308.1"/>
    <property type="molecule type" value="Genomic_DNA"/>
</dbReference>
<evidence type="ECO:0000313" key="7">
    <source>
        <dbReference type="Proteomes" id="UP000605201"/>
    </source>
</evidence>
<protein>
    <recommendedName>
        <fullName evidence="8">Tetratricopeptide repeat protein</fullName>
    </recommendedName>
</protein>
<dbReference type="PANTHER" id="PTHR44858:SF1">
    <property type="entry name" value="UDP-N-ACETYLGLUCOSAMINE--PEPTIDE N-ACETYLGLUCOSAMINYLTRANSFERASE SPINDLY-RELATED"/>
    <property type="match status" value="1"/>
</dbReference>
<dbReference type="InterPro" id="IPR011990">
    <property type="entry name" value="TPR-like_helical_dom_sf"/>
</dbReference>
<dbReference type="InterPro" id="IPR019734">
    <property type="entry name" value="TPR_rpt"/>
</dbReference>
<name>A0A8J6NSP1_9BACT</name>
<keyword evidence="4" id="KW-0812">Transmembrane</keyword>
<dbReference type="Gene3D" id="1.25.40.10">
    <property type="entry name" value="Tetratricopeptide repeat domain"/>
    <property type="match status" value="2"/>
</dbReference>
<keyword evidence="2 3" id="KW-0802">TPR repeat</keyword>
<feature type="chain" id="PRO_5035200860" description="Tetratricopeptide repeat protein" evidence="5">
    <location>
        <begin position="18"/>
        <end position="243"/>
    </location>
</feature>
<keyword evidence="5" id="KW-0732">Signal</keyword>
<evidence type="ECO:0008006" key="8">
    <source>
        <dbReference type="Google" id="ProtNLM"/>
    </source>
</evidence>
<feature type="transmembrane region" description="Helical" evidence="4">
    <location>
        <begin position="218"/>
        <end position="236"/>
    </location>
</feature>
<evidence type="ECO:0000313" key="6">
    <source>
        <dbReference type="EMBL" id="MBC8431308.1"/>
    </source>
</evidence>
<reference evidence="6 7" key="1">
    <citation type="submission" date="2020-08" db="EMBL/GenBank/DDBJ databases">
        <title>Bridging the membrane lipid divide: bacteria of the FCB group superphylum have the potential to synthesize archaeal ether lipids.</title>
        <authorList>
            <person name="Villanueva L."/>
            <person name="Von Meijenfeldt F.A.B."/>
            <person name="Westbye A.B."/>
            <person name="Yadav S."/>
            <person name="Hopmans E.C."/>
            <person name="Dutilh B.E."/>
            <person name="Sinninghe Damste J.S."/>
        </authorList>
    </citation>
    <scope>NUCLEOTIDE SEQUENCE [LARGE SCALE GENOMIC DNA]</scope>
    <source>
        <strain evidence="6">NIOZ-UU17</strain>
    </source>
</reference>
<evidence type="ECO:0000256" key="5">
    <source>
        <dbReference type="SAM" id="SignalP"/>
    </source>
</evidence>
<keyword evidence="1" id="KW-0677">Repeat</keyword>
<proteinExistence type="predicted"/>
<dbReference type="InterPro" id="IPR050498">
    <property type="entry name" value="Ycf3"/>
</dbReference>
<dbReference type="AlphaFoldDB" id="A0A8J6NSP1"/>